<feature type="coiled-coil region" evidence="1">
    <location>
        <begin position="689"/>
        <end position="723"/>
    </location>
</feature>
<evidence type="ECO:0000256" key="2">
    <source>
        <dbReference type="SAM" id="MobiDB-lite"/>
    </source>
</evidence>
<proteinExistence type="predicted"/>
<keyword evidence="1" id="KW-0175">Coiled coil</keyword>
<accession>A0ABR1K920</accession>
<sequence length="837" mass="93980">MSFVTTSTTPPTSPPTPNGSFPRPATSSDNPSFQQTVQDSDETAYSIDFDALLGAKGSDDDLTEEVPVDVVRSDDVDGPSDFTQNMEAWMRGELPKDNSEDTTPKQPKYQDKAAGVDAVDHAMQRRPPVDAGASADMYLSETEADESEPEDEEQQEQTHAAMEDLKGYVVSEEGEAGDNASRRASIDQQLDILSSMDDEDEEEYRSPSASPNPQPTQNGAQQAPAQVSRLSFLQPTVEDHEDTPSPRSVRPSPNIARQKTPEVFVEDFGDASQKRDEVDRSPLSRIGSRMRKSPSPKRKSDPSDAESDDDREDLISQINRLARQLEDQKISLGSRIQSLEHQLESSLADSSMARENEQRRINDLQKQHGDHLKDVEEHWQGRTKSATERYYQDLEEQKAAFALVRSSFESRLSATESALQSQLAQKEAELEEEKSKHAQEKEQTRVGHKARVAALEGNVGALQKQLAEQEQTPAPTPTSNATTDTLVPSQRERELEQQVSQEKASSTARLAELEARLSISQAQLKALRAESLAKDQADESHKHTSDLLAASKSQIADLESSLSLLQKQLSLAREEITSLRRDADAARESARVLREELSESQALVADKSLRVEALSAAFEEEKSKNVAARDVERMLENVRTELDDERKANAKKTGTLEKQVKRAREEKDMEVVDMRRRAEEAVRKAAGMLGAERSQKDELKKALETFKAEVDQLRGRVESKKDKLASQADGVAKDEEMENVRRALREQGLAVKKARELLKTKDEEMRMLREDHETVNRAMDERMQEMLKAKEDEWRTKYDALGKEKKAFGRALMQEWGREECGQATPQKYRYKFVQRA</sequence>
<feature type="compositionally biased region" description="Basic and acidic residues" evidence="2">
    <location>
        <begin position="272"/>
        <end position="282"/>
    </location>
</feature>
<feature type="compositionally biased region" description="Polar residues" evidence="2">
    <location>
        <begin position="207"/>
        <end position="234"/>
    </location>
</feature>
<feature type="region of interest" description="Disordered" evidence="2">
    <location>
        <begin position="1"/>
        <end position="315"/>
    </location>
</feature>
<evidence type="ECO:0000256" key="1">
    <source>
        <dbReference type="SAM" id="Coils"/>
    </source>
</evidence>
<name>A0ABR1K920_9PEZI</name>
<comment type="caution">
    <text evidence="3">The sequence shown here is derived from an EMBL/GenBank/DDBJ whole genome shotgun (WGS) entry which is preliminary data.</text>
</comment>
<feature type="region of interest" description="Disordered" evidence="2">
    <location>
        <begin position="342"/>
        <end position="374"/>
    </location>
</feature>
<feature type="compositionally biased region" description="Basic and acidic residues" evidence="2">
    <location>
        <begin position="433"/>
        <end position="445"/>
    </location>
</feature>
<evidence type="ECO:0000313" key="3">
    <source>
        <dbReference type="EMBL" id="KAK7510303.1"/>
    </source>
</evidence>
<keyword evidence="4" id="KW-1185">Reference proteome</keyword>
<gene>
    <name evidence="3" type="ORF">IWZ03DRAFT_388217</name>
</gene>
<feature type="compositionally biased region" description="Polar residues" evidence="2">
    <location>
        <begin position="497"/>
        <end position="507"/>
    </location>
</feature>
<feature type="compositionally biased region" description="Basic and acidic residues" evidence="2">
    <location>
        <begin position="93"/>
        <end position="111"/>
    </location>
</feature>
<reference evidence="3 4" key="1">
    <citation type="submission" date="2024-04" db="EMBL/GenBank/DDBJ databases">
        <title>Phyllosticta paracitricarpa is synonymous to the EU quarantine fungus P. citricarpa based on phylogenomic analyses.</title>
        <authorList>
            <consortium name="Lawrence Berkeley National Laboratory"/>
            <person name="Van Ingen-Buijs V.A."/>
            <person name="Van Westerhoven A.C."/>
            <person name="Haridas S."/>
            <person name="Skiadas P."/>
            <person name="Martin F."/>
            <person name="Groenewald J.Z."/>
            <person name="Crous P.W."/>
            <person name="Seidl M.F."/>
        </authorList>
    </citation>
    <scope>NUCLEOTIDE SEQUENCE [LARGE SCALE GENOMIC DNA]</scope>
    <source>
        <strain evidence="3 4">CBS 123371</strain>
    </source>
</reference>
<feature type="compositionally biased region" description="Basic and acidic residues" evidence="2">
    <location>
        <begin position="352"/>
        <end position="374"/>
    </location>
</feature>
<feature type="compositionally biased region" description="Acidic residues" evidence="2">
    <location>
        <begin position="142"/>
        <end position="155"/>
    </location>
</feature>
<evidence type="ECO:0000313" key="4">
    <source>
        <dbReference type="Proteomes" id="UP001363622"/>
    </source>
</evidence>
<feature type="compositionally biased region" description="Polar residues" evidence="2">
    <location>
        <begin position="25"/>
        <end position="38"/>
    </location>
</feature>
<dbReference type="Proteomes" id="UP001363622">
    <property type="component" value="Unassembled WGS sequence"/>
</dbReference>
<feature type="compositionally biased region" description="Acidic residues" evidence="2">
    <location>
        <begin position="303"/>
        <end position="312"/>
    </location>
</feature>
<feature type="compositionally biased region" description="Low complexity" evidence="2">
    <location>
        <begin position="1"/>
        <end position="10"/>
    </location>
</feature>
<feature type="region of interest" description="Disordered" evidence="2">
    <location>
        <begin position="417"/>
        <end position="507"/>
    </location>
</feature>
<organism evidence="3 4">
    <name type="scientific">Phyllosticta citriasiana</name>
    <dbReference type="NCBI Taxonomy" id="595635"/>
    <lineage>
        <taxon>Eukaryota</taxon>
        <taxon>Fungi</taxon>
        <taxon>Dikarya</taxon>
        <taxon>Ascomycota</taxon>
        <taxon>Pezizomycotina</taxon>
        <taxon>Dothideomycetes</taxon>
        <taxon>Dothideomycetes incertae sedis</taxon>
        <taxon>Botryosphaeriales</taxon>
        <taxon>Phyllostictaceae</taxon>
        <taxon>Phyllosticta</taxon>
    </lineage>
</organism>
<protein>
    <submittedName>
        <fullName evidence="3">Uncharacterized protein</fullName>
    </submittedName>
</protein>
<feature type="compositionally biased region" description="Basic residues" evidence="2">
    <location>
        <begin position="288"/>
        <end position="297"/>
    </location>
</feature>
<dbReference type="EMBL" id="JBBPHU010000014">
    <property type="protein sequence ID" value="KAK7510303.1"/>
    <property type="molecule type" value="Genomic_DNA"/>
</dbReference>